<dbReference type="SUPFAM" id="SSF46934">
    <property type="entry name" value="UBA-like"/>
    <property type="match status" value="1"/>
</dbReference>
<proteinExistence type="predicted"/>
<keyword evidence="4" id="KW-1185">Reference proteome</keyword>
<accession>A0AAV9JU92</accession>
<reference evidence="3 4" key="1">
    <citation type="submission" date="2021-11" db="EMBL/GenBank/DDBJ databases">
        <title>Black yeast isolated from Biological Soil Crust.</title>
        <authorList>
            <person name="Kurbessoian T."/>
        </authorList>
    </citation>
    <scope>NUCLEOTIDE SEQUENCE [LARGE SCALE GENOMIC DNA]</scope>
    <source>
        <strain evidence="3 4">CCFEE 5522</strain>
    </source>
</reference>
<comment type="caution">
    <text evidence="3">The sequence shown here is derived from an EMBL/GenBank/DDBJ whole genome shotgun (WGS) entry which is preliminary data.</text>
</comment>
<evidence type="ECO:0000313" key="3">
    <source>
        <dbReference type="EMBL" id="KAK4549258.1"/>
    </source>
</evidence>
<evidence type="ECO:0000259" key="2">
    <source>
        <dbReference type="PROSITE" id="PS51140"/>
    </source>
</evidence>
<dbReference type="InterPro" id="IPR052586">
    <property type="entry name" value="ASCC2"/>
</dbReference>
<feature type="region of interest" description="Disordered" evidence="1">
    <location>
        <begin position="557"/>
        <end position="656"/>
    </location>
</feature>
<dbReference type="GO" id="GO:0043130">
    <property type="term" value="F:ubiquitin binding"/>
    <property type="evidence" value="ECO:0007669"/>
    <property type="project" value="InterPro"/>
</dbReference>
<dbReference type="AlphaFoldDB" id="A0AAV9JU92"/>
<gene>
    <name evidence="3" type="ORF">LTR36_007717</name>
</gene>
<dbReference type="PANTHER" id="PTHR21494">
    <property type="entry name" value="ACTIVATING SIGNAL COINTEGRATOR 1 COMPLEX SUBUNIT 2 ASC-1 COMPLEX SUBUNIT P100"/>
    <property type="match status" value="1"/>
</dbReference>
<feature type="compositionally biased region" description="Basic residues" evidence="1">
    <location>
        <begin position="636"/>
        <end position="650"/>
    </location>
</feature>
<dbReference type="CDD" id="cd14364">
    <property type="entry name" value="CUE_ASCC2"/>
    <property type="match status" value="1"/>
</dbReference>
<evidence type="ECO:0000313" key="4">
    <source>
        <dbReference type="Proteomes" id="UP001324427"/>
    </source>
</evidence>
<dbReference type="EMBL" id="JAVFHQ010000005">
    <property type="protein sequence ID" value="KAK4549258.1"/>
    <property type="molecule type" value="Genomic_DNA"/>
</dbReference>
<dbReference type="InterPro" id="IPR009060">
    <property type="entry name" value="UBA-like_sf"/>
</dbReference>
<dbReference type="PROSITE" id="PS51140">
    <property type="entry name" value="CUE"/>
    <property type="match status" value="1"/>
</dbReference>
<protein>
    <recommendedName>
        <fullName evidence="2">CUE domain-containing protein</fullName>
    </recommendedName>
</protein>
<evidence type="ECO:0000256" key="1">
    <source>
        <dbReference type="SAM" id="MobiDB-lite"/>
    </source>
</evidence>
<name>A0AAV9JU92_9PEZI</name>
<sequence>MAASIPPLAPIPPASIRLSLAPEEWEACLDAWLTLADLQLRMPPKQYSSAASSGGPLSTFLAGFYRETANAEAGDDTLTNEKALRLRRVCFMLLSRIVNELDSLPASLDLGLLSDFCHVHIRSTALARLMSSVWKQRSNVLETMLQKRKDALTKMLEASNPAPSVTELALLAPIMRASADAGSFFVTGSDFLDALATSYGKLIDAEKRKPIVSTAYIGLSSTVKTETPNVSLLSDGLYSLKAQADKQSGLPSLLSDLVTNTPLLTRLRRTVGGKGAERLAKLLDILETYRMPSIARPKKVVRRKVNKGKGRASQGDGELHMHRMSLVTQIQDLFPDLGSGFILRLLDEYDDNVEQATAHLLDDSLPPHLRSLDRSEHAPVYESSAQEQVDHLAPRSTPPPLEPFIPDRRNAFDDDDLLAADASRLHLGKRTDRTESGQPNKAAILSALAAFDADDDERDDTYDVEDVGGTIDTAHPDGEPGPSAKVTQEENDMALFKAYRSSPELFGRTFNVRRGQPRSALKAETGMTDEAIEGWAIMLQREPRRLKNLESRAGAFDGRQTEIASTAYRDSAPGTETEDSDVPGAQQATRGGGFGGRGGRGRGGRGRGRGGSVAGPADDASTANAQKRKEASKGSRANHNRRDQRAKKMARGGFPG</sequence>
<dbReference type="InterPro" id="IPR041800">
    <property type="entry name" value="ASCC2_CUE"/>
</dbReference>
<organism evidence="3 4">
    <name type="scientific">Oleoguttula mirabilis</name>
    <dbReference type="NCBI Taxonomy" id="1507867"/>
    <lineage>
        <taxon>Eukaryota</taxon>
        <taxon>Fungi</taxon>
        <taxon>Dikarya</taxon>
        <taxon>Ascomycota</taxon>
        <taxon>Pezizomycotina</taxon>
        <taxon>Dothideomycetes</taxon>
        <taxon>Dothideomycetidae</taxon>
        <taxon>Mycosphaerellales</taxon>
        <taxon>Teratosphaeriaceae</taxon>
        <taxon>Oleoguttula</taxon>
    </lineage>
</organism>
<dbReference type="Pfam" id="PF02845">
    <property type="entry name" value="CUE"/>
    <property type="match status" value="1"/>
</dbReference>
<feature type="domain" description="CUE" evidence="2">
    <location>
        <begin position="322"/>
        <end position="365"/>
    </location>
</feature>
<dbReference type="SMART" id="SM00546">
    <property type="entry name" value="CUE"/>
    <property type="match status" value="1"/>
</dbReference>
<dbReference type="PANTHER" id="PTHR21494:SF0">
    <property type="entry name" value="ACTIVATING SIGNAL COINTEGRATOR 1 COMPLEX SUBUNIT 2"/>
    <property type="match status" value="1"/>
</dbReference>
<dbReference type="InterPro" id="IPR003892">
    <property type="entry name" value="CUE"/>
</dbReference>
<feature type="compositionally biased region" description="Basic residues" evidence="1">
    <location>
        <begin position="599"/>
        <end position="608"/>
    </location>
</feature>
<feature type="region of interest" description="Disordered" evidence="1">
    <location>
        <begin position="375"/>
        <end position="408"/>
    </location>
</feature>
<dbReference type="Gene3D" id="1.10.8.10">
    <property type="entry name" value="DNA helicase RuvA subunit, C-terminal domain"/>
    <property type="match status" value="1"/>
</dbReference>
<dbReference type="Proteomes" id="UP001324427">
    <property type="component" value="Unassembled WGS sequence"/>
</dbReference>